<dbReference type="InterPro" id="IPR044053">
    <property type="entry name" value="AsaB-like"/>
</dbReference>
<dbReference type="EMBL" id="JAOQAV010000049">
    <property type="protein sequence ID" value="KAJ4180372.1"/>
    <property type="molecule type" value="Genomic_DNA"/>
</dbReference>
<organism evidence="2 3">
    <name type="scientific">Fusarium falciforme</name>
    <dbReference type="NCBI Taxonomy" id="195108"/>
    <lineage>
        <taxon>Eukaryota</taxon>
        <taxon>Fungi</taxon>
        <taxon>Dikarya</taxon>
        <taxon>Ascomycota</taxon>
        <taxon>Pezizomycotina</taxon>
        <taxon>Sordariomycetes</taxon>
        <taxon>Hypocreomycetidae</taxon>
        <taxon>Hypocreales</taxon>
        <taxon>Nectriaceae</taxon>
        <taxon>Fusarium</taxon>
        <taxon>Fusarium solani species complex</taxon>
    </lineage>
</organism>
<dbReference type="GO" id="GO:0016491">
    <property type="term" value="F:oxidoreductase activity"/>
    <property type="evidence" value="ECO:0007669"/>
    <property type="project" value="InterPro"/>
</dbReference>
<evidence type="ECO:0008006" key="4">
    <source>
        <dbReference type="Google" id="ProtNLM"/>
    </source>
</evidence>
<dbReference type="PANTHER" id="PTHR34598:SF3">
    <property type="entry name" value="OXIDOREDUCTASE AN1597"/>
    <property type="match status" value="1"/>
</dbReference>
<name>A0A9W8QZ92_9HYPO</name>
<proteinExistence type="inferred from homology"/>
<protein>
    <recommendedName>
        <fullName evidence="4">7alpha-cephem-methoxylase P8 chain</fullName>
    </recommendedName>
</protein>
<dbReference type="AlphaFoldDB" id="A0A9W8QZ92"/>
<comment type="similarity">
    <text evidence="1">Belongs to the asaB hydroxylase/desaturase family.</text>
</comment>
<reference evidence="2" key="1">
    <citation type="submission" date="2022-09" db="EMBL/GenBank/DDBJ databases">
        <title>Fusarium specimens isolated from Avocado Roots.</title>
        <authorList>
            <person name="Stajich J."/>
            <person name="Roper C."/>
            <person name="Heimlech-Rivalta G."/>
        </authorList>
    </citation>
    <scope>NUCLEOTIDE SEQUENCE</scope>
    <source>
        <strain evidence="2">A02</strain>
    </source>
</reference>
<accession>A0A9W8QZ92</accession>
<evidence type="ECO:0000256" key="1">
    <source>
        <dbReference type="ARBA" id="ARBA00023604"/>
    </source>
</evidence>
<evidence type="ECO:0000313" key="2">
    <source>
        <dbReference type="EMBL" id="KAJ4180372.1"/>
    </source>
</evidence>
<sequence length="288" mass="32610">MASMTTWFTSWLGQGSQASAGTLELAALPKREVNLEFLDDLDPKYKTEKPYYSNVPFTKTDAPSTNVVSKKSRVTLHDIRGNESLFSLDIHGFELIKHPSDFDQWQNGHKVVQEVYPRIINLLKTQLGEDVRVIVFDHTLRRSRDANGSTSVSPGDNFAPPSRVAHVDQTYGATVGQIRLDFKDEAEEILKGRFRIIKTAKSDFIPCDLIYPHTITEIMVFRNSASQKWYFIDKQVPGEAWIFKIIDSQSLTDSNVAGFSAHTSFFDENEALTGCVRESVEFRVYVFG</sequence>
<evidence type="ECO:0000313" key="3">
    <source>
        <dbReference type="Proteomes" id="UP001152087"/>
    </source>
</evidence>
<dbReference type="PANTHER" id="PTHR34598">
    <property type="entry name" value="BLL6449 PROTEIN"/>
    <property type="match status" value="1"/>
</dbReference>
<dbReference type="Proteomes" id="UP001152087">
    <property type="component" value="Unassembled WGS sequence"/>
</dbReference>
<comment type="caution">
    <text evidence="2">The sequence shown here is derived from an EMBL/GenBank/DDBJ whole genome shotgun (WGS) entry which is preliminary data.</text>
</comment>
<gene>
    <name evidence="2" type="ORF">NW755_011866</name>
</gene>
<keyword evidence="3" id="KW-1185">Reference proteome</keyword>